<dbReference type="RefSeq" id="XP_038050301.1">
    <property type="nucleotide sequence ID" value="XM_038194373.1"/>
</dbReference>
<dbReference type="GeneID" id="119723628"/>
<dbReference type="EC" id="5.3.1.8" evidence="5 11"/>
<evidence type="ECO:0000256" key="11">
    <source>
        <dbReference type="RuleBase" id="RU000611"/>
    </source>
</evidence>
<evidence type="ECO:0000256" key="8">
    <source>
        <dbReference type="ARBA" id="ARBA00022723"/>
    </source>
</evidence>
<dbReference type="GO" id="GO:0005975">
    <property type="term" value="P:carbohydrate metabolic process"/>
    <property type="evidence" value="ECO:0007669"/>
    <property type="project" value="InterPro"/>
</dbReference>
<dbReference type="NCBIfam" id="TIGR00218">
    <property type="entry name" value="manA"/>
    <property type="match status" value="1"/>
</dbReference>
<evidence type="ECO:0000256" key="14">
    <source>
        <dbReference type="SAM" id="MobiDB-lite"/>
    </source>
</evidence>
<dbReference type="PANTHER" id="PTHR10309:SF0">
    <property type="entry name" value="MANNOSE-6-PHOSPHATE ISOMERASE"/>
    <property type="match status" value="1"/>
</dbReference>
<dbReference type="FunFam" id="2.60.120.10:FF:000030">
    <property type="entry name" value="Mannose-6-phosphate isomerase ManA"/>
    <property type="match status" value="1"/>
</dbReference>
<evidence type="ECO:0000256" key="3">
    <source>
        <dbReference type="ARBA" id="ARBA00004666"/>
    </source>
</evidence>
<name>A0A913ZGX5_PATMI</name>
<evidence type="ECO:0000256" key="7">
    <source>
        <dbReference type="ARBA" id="ARBA00022490"/>
    </source>
</evidence>
<evidence type="ECO:0000313" key="19">
    <source>
        <dbReference type="Proteomes" id="UP000887568"/>
    </source>
</evidence>
<evidence type="ECO:0000256" key="4">
    <source>
        <dbReference type="ARBA" id="ARBA00010772"/>
    </source>
</evidence>
<keyword evidence="8" id="KW-0479">Metal-binding</keyword>
<dbReference type="SUPFAM" id="SSF51182">
    <property type="entry name" value="RmlC-like cupins"/>
    <property type="match status" value="1"/>
</dbReference>
<comment type="subcellular location">
    <subcellularLocation>
        <location evidence="2">Cytoplasm</location>
    </subcellularLocation>
</comment>
<dbReference type="CDD" id="cd07011">
    <property type="entry name" value="cupin_PMI_type_I_N"/>
    <property type="match status" value="1"/>
</dbReference>
<dbReference type="InterPro" id="IPR018050">
    <property type="entry name" value="Pmannose_isomerase-type1_CS"/>
</dbReference>
<evidence type="ECO:0000256" key="1">
    <source>
        <dbReference type="ARBA" id="ARBA00000757"/>
    </source>
</evidence>
<dbReference type="InterPro" id="IPR016305">
    <property type="entry name" value="Mannose-6-P_Isomerase"/>
</dbReference>
<dbReference type="InterPro" id="IPR014710">
    <property type="entry name" value="RmlC-like_jellyroll"/>
</dbReference>
<dbReference type="InterPro" id="IPR001250">
    <property type="entry name" value="Man6P_Isoase-1"/>
</dbReference>
<sequence length="517" mass="55972">MASQSEVGDEMGSLVSKKKQTPPTEGASTSTPQTADASPATPPAAEAEVKGQGETTEVKGDMPAAGPEGKGDDAPPLEGGKEGGTEDVKVDDESPVTITQVPVAVALKCAVQQYAWGRIGKDSEVATLTQSCDPSFQLKEDEPYAELWMGTHSKGPSILQDDEAKPLKDWIAAQPDCLGDKVRSKFNDQLPFLFKVLSVNKALSIQAHPHKALAETLHAEHPENYPDDNHKPEMAIALTPFEGLNGFRPLIEIEEFLKTVPEFRTVVGEDNADKFTAELESGGNDAKDVLKDCFTGLMTRDPEIVKEQLSLLVQRLEAEDSETTNRELLLRLNTQFPSDVGCFCSYFLNHIILQPGEAMFLGPNEPHAYLSGNCMECMACSDNVVRAGLTPKYKDVENLCKMLTYLPSPPQDKLFPSVTDPGDPCITVYDPPVPDFAVARIKVAEGVESYEVTAYDSASILITISGQAEVSHPSFGNGKTLTLKRGSVTFVSANHSLPLKLEKEDGLLAFRAYCPLA</sequence>
<dbReference type="EnsemblMetazoa" id="XM_038194373.1">
    <property type="protein sequence ID" value="XP_038050301.1"/>
    <property type="gene ID" value="LOC119723628"/>
</dbReference>
<dbReference type="GO" id="GO:0005829">
    <property type="term" value="C:cytosol"/>
    <property type="evidence" value="ECO:0007669"/>
    <property type="project" value="TreeGrafter"/>
</dbReference>
<dbReference type="InterPro" id="IPR011051">
    <property type="entry name" value="RmlC_Cupin_sf"/>
</dbReference>
<evidence type="ECO:0000259" key="16">
    <source>
        <dbReference type="Pfam" id="PF20511"/>
    </source>
</evidence>
<comment type="pathway">
    <text evidence="3 13">Nucleotide-sugar biosynthesis; GDP-alpha-D-mannose biosynthesis; alpha-D-mannose 1-phosphate from D-fructose 6-phosphate: step 1/2.</text>
</comment>
<dbReference type="Proteomes" id="UP000887568">
    <property type="component" value="Unplaced"/>
</dbReference>
<feature type="domain" description="Phosphomannose isomerase type I helical insertion" evidence="17">
    <location>
        <begin position="267"/>
        <end position="348"/>
    </location>
</feature>
<dbReference type="PROSITE" id="PS00965">
    <property type="entry name" value="PMI_I_1"/>
    <property type="match status" value="1"/>
</dbReference>
<evidence type="ECO:0000256" key="10">
    <source>
        <dbReference type="ARBA" id="ARBA00023235"/>
    </source>
</evidence>
<dbReference type="Pfam" id="PF01238">
    <property type="entry name" value="PMI_typeI_C"/>
    <property type="match status" value="1"/>
</dbReference>
<comment type="catalytic activity">
    <reaction evidence="1 11">
        <text>D-mannose 6-phosphate = D-fructose 6-phosphate</text>
        <dbReference type="Rhea" id="RHEA:12356"/>
        <dbReference type="ChEBI" id="CHEBI:58735"/>
        <dbReference type="ChEBI" id="CHEBI:61527"/>
        <dbReference type="EC" id="5.3.1.8"/>
    </reaction>
</comment>
<dbReference type="OMA" id="DIGLFCG"/>
<dbReference type="OrthoDB" id="6605218at2759"/>
<dbReference type="GO" id="GO:0008270">
    <property type="term" value="F:zinc ion binding"/>
    <property type="evidence" value="ECO:0007669"/>
    <property type="project" value="InterPro"/>
</dbReference>
<keyword evidence="9 11" id="KW-0862">Zinc</keyword>
<comment type="similarity">
    <text evidence="4 12">Belongs to the mannose-6-phosphate isomerase type 1 family.</text>
</comment>
<dbReference type="Pfam" id="PF20512">
    <property type="entry name" value="PMI_typeI_hel"/>
    <property type="match status" value="1"/>
</dbReference>
<dbReference type="Gene3D" id="1.10.441.10">
    <property type="entry name" value="Phosphomannose Isomerase, domain 2"/>
    <property type="match status" value="1"/>
</dbReference>
<evidence type="ECO:0000256" key="5">
    <source>
        <dbReference type="ARBA" id="ARBA00011956"/>
    </source>
</evidence>
<organism evidence="18 19">
    <name type="scientific">Patiria miniata</name>
    <name type="common">Bat star</name>
    <name type="synonym">Asterina miniata</name>
    <dbReference type="NCBI Taxonomy" id="46514"/>
    <lineage>
        <taxon>Eukaryota</taxon>
        <taxon>Metazoa</taxon>
        <taxon>Echinodermata</taxon>
        <taxon>Eleutherozoa</taxon>
        <taxon>Asterozoa</taxon>
        <taxon>Asteroidea</taxon>
        <taxon>Valvatacea</taxon>
        <taxon>Valvatida</taxon>
        <taxon>Asterinidae</taxon>
        <taxon>Patiria</taxon>
    </lineage>
</organism>
<dbReference type="GO" id="GO:0004476">
    <property type="term" value="F:mannose-6-phosphate isomerase activity"/>
    <property type="evidence" value="ECO:0007669"/>
    <property type="project" value="UniProtKB-EC"/>
</dbReference>
<evidence type="ECO:0000256" key="12">
    <source>
        <dbReference type="RuleBase" id="RU004189"/>
    </source>
</evidence>
<dbReference type="PANTHER" id="PTHR10309">
    <property type="entry name" value="MANNOSE-6-PHOSPHATE ISOMERASE"/>
    <property type="match status" value="1"/>
</dbReference>
<dbReference type="FunFam" id="2.60.120.10:FF:000044">
    <property type="entry name" value="Mannose-6-phosphate isomerase"/>
    <property type="match status" value="1"/>
</dbReference>
<accession>A0A913ZGX5</accession>
<evidence type="ECO:0000256" key="9">
    <source>
        <dbReference type="ARBA" id="ARBA00022833"/>
    </source>
</evidence>
<keyword evidence="19" id="KW-1185">Reference proteome</keyword>
<feature type="compositionally biased region" description="Basic and acidic residues" evidence="14">
    <location>
        <begin position="69"/>
        <end position="92"/>
    </location>
</feature>
<evidence type="ECO:0000256" key="6">
    <source>
        <dbReference type="ARBA" id="ARBA00018236"/>
    </source>
</evidence>
<dbReference type="InterPro" id="IPR046456">
    <property type="entry name" value="PMI_typeI_C"/>
</dbReference>
<dbReference type="InterPro" id="IPR046457">
    <property type="entry name" value="PMI_typeI_cat"/>
</dbReference>
<dbReference type="PRINTS" id="PR00714">
    <property type="entry name" value="MAN6PISMRASE"/>
</dbReference>
<reference evidence="18" key="1">
    <citation type="submission" date="2022-11" db="UniProtKB">
        <authorList>
            <consortium name="EnsemblMetazoa"/>
        </authorList>
    </citation>
    <scope>IDENTIFICATION</scope>
</reference>
<dbReference type="CTD" id="4351"/>
<feature type="region of interest" description="Disordered" evidence="14">
    <location>
        <begin position="1"/>
        <end position="95"/>
    </location>
</feature>
<feature type="compositionally biased region" description="Low complexity" evidence="14">
    <location>
        <begin position="27"/>
        <end position="46"/>
    </location>
</feature>
<dbReference type="Gene3D" id="2.60.120.10">
    <property type="entry name" value="Jelly Rolls"/>
    <property type="match status" value="2"/>
</dbReference>
<comment type="cofactor">
    <cofactor evidence="11">
        <name>Zn(2+)</name>
        <dbReference type="ChEBI" id="CHEBI:29105"/>
    </cofactor>
    <text evidence="11">Binds 1 zinc ion per subunit.</text>
</comment>
<dbReference type="InterPro" id="IPR046458">
    <property type="entry name" value="PMI_typeI_hel"/>
</dbReference>
<feature type="domain" description="Phosphomannose isomerase type I C-terminal" evidence="15">
    <location>
        <begin position="429"/>
        <end position="471"/>
    </location>
</feature>
<dbReference type="FunFam" id="1.10.441.10:FF:000001">
    <property type="entry name" value="Mannose-6-phosphate isomerase"/>
    <property type="match status" value="1"/>
</dbReference>
<evidence type="ECO:0000259" key="15">
    <source>
        <dbReference type="Pfam" id="PF01238"/>
    </source>
</evidence>
<feature type="compositionally biased region" description="Basic and acidic residues" evidence="14">
    <location>
        <begin position="47"/>
        <end position="60"/>
    </location>
</feature>
<dbReference type="GO" id="GO:0009298">
    <property type="term" value="P:GDP-mannose biosynthetic process"/>
    <property type="evidence" value="ECO:0007669"/>
    <property type="project" value="InterPro"/>
</dbReference>
<dbReference type="AlphaFoldDB" id="A0A913ZGX5"/>
<dbReference type="PROSITE" id="PS00966">
    <property type="entry name" value="PMI_I_2"/>
    <property type="match status" value="1"/>
</dbReference>
<evidence type="ECO:0000256" key="2">
    <source>
        <dbReference type="ARBA" id="ARBA00004496"/>
    </source>
</evidence>
<feature type="domain" description="Phosphomannose isomerase type I catalytic" evidence="16">
    <location>
        <begin position="106"/>
        <end position="250"/>
    </location>
</feature>
<evidence type="ECO:0000259" key="17">
    <source>
        <dbReference type="Pfam" id="PF20512"/>
    </source>
</evidence>
<evidence type="ECO:0000313" key="18">
    <source>
        <dbReference type="EnsemblMetazoa" id="XP_038050301.1"/>
    </source>
</evidence>
<keyword evidence="7" id="KW-0963">Cytoplasm</keyword>
<keyword evidence="10 11" id="KW-0413">Isomerase</keyword>
<protein>
    <recommendedName>
        <fullName evidence="6 11">Mannose-6-phosphate isomerase</fullName>
        <ecNumber evidence="5 11">5.3.1.8</ecNumber>
    </recommendedName>
</protein>
<dbReference type="Pfam" id="PF20511">
    <property type="entry name" value="PMI_typeI_cat"/>
    <property type="match status" value="1"/>
</dbReference>
<proteinExistence type="inferred from homology"/>
<evidence type="ECO:0000256" key="13">
    <source>
        <dbReference type="RuleBase" id="RU004248"/>
    </source>
</evidence>